<accession>A0A6I2F333</accession>
<protein>
    <submittedName>
        <fullName evidence="2">Extracellular solute-binding protein</fullName>
    </submittedName>
</protein>
<proteinExistence type="predicted"/>
<organism evidence="2 3">
    <name type="scientific">Agromyces agglutinans</name>
    <dbReference type="NCBI Taxonomy" id="2662258"/>
    <lineage>
        <taxon>Bacteria</taxon>
        <taxon>Bacillati</taxon>
        <taxon>Actinomycetota</taxon>
        <taxon>Actinomycetes</taxon>
        <taxon>Micrococcales</taxon>
        <taxon>Microbacteriaceae</taxon>
        <taxon>Agromyces</taxon>
    </lineage>
</organism>
<dbReference type="SUPFAM" id="SSF53850">
    <property type="entry name" value="Periplasmic binding protein-like II"/>
    <property type="match status" value="1"/>
</dbReference>
<reference evidence="2 3" key="1">
    <citation type="submission" date="2019-10" db="EMBL/GenBank/DDBJ databases">
        <authorList>
            <person name="Nie G."/>
            <person name="Ming H."/>
            <person name="Yi B."/>
        </authorList>
    </citation>
    <scope>NUCLEOTIDE SEQUENCE [LARGE SCALE GENOMIC DNA]</scope>
    <source>
        <strain evidence="2 3">CFH 90414</strain>
    </source>
</reference>
<dbReference type="PROSITE" id="PS51257">
    <property type="entry name" value="PROKAR_LIPOPROTEIN"/>
    <property type="match status" value="1"/>
</dbReference>
<dbReference type="AlphaFoldDB" id="A0A6I2F333"/>
<sequence length="433" mass="44941">MKRPNRSTAVALTAAAAISSLLLSGCAGGGSGTAAASGDLEAADSGAELTLWVRPGNEAVTDAVVEAYNDTHENQVAITHVPADQYVTKFAAAAQSGSLPDILAADLVFMPQIVETGAAMDLTELLEESGAAGNLSPAHIQASTKDGHVYGVPYVADTSLYVYNKDLFRQAGLDPENPPTTWAGIQEAAAKVTALGDGNHGFYLSGGAPGSLAYDFTPTIWAQGTEVVNEDGSFDWDNQATQDALAFMQAMYENGDIPDTSKTDTGDGFFSVFASGKIGIAFAGGNGVNTATLGTDPVFEFGLAPIPGPEDGQFATFSGGDVAAITNTTKHPAEAWDFIQWLTSAEASEDVYANLPALPPRTDVTLPASLGEQFAVPAELVKEGQTYVSPFYNEVVASAQGPFLEMFQSVVFNGADPAEATKQAQEASDAITE</sequence>
<dbReference type="Pfam" id="PF01547">
    <property type="entry name" value="SBP_bac_1"/>
    <property type="match status" value="1"/>
</dbReference>
<dbReference type="Gene3D" id="3.40.190.10">
    <property type="entry name" value="Periplasmic binding protein-like II"/>
    <property type="match status" value="1"/>
</dbReference>
<dbReference type="Proteomes" id="UP000431080">
    <property type="component" value="Unassembled WGS sequence"/>
</dbReference>
<gene>
    <name evidence="2" type="ORF">GE115_08695</name>
</gene>
<dbReference type="CDD" id="cd13585">
    <property type="entry name" value="PBP2_TMBP_like"/>
    <property type="match status" value="1"/>
</dbReference>
<feature type="signal peptide" evidence="1">
    <location>
        <begin position="1"/>
        <end position="29"/>
    </location>
</feature>
<evidence type="ECO:0000256" key="1">
    <source>
        <dbReference type="SAM" id="SignalP"/>
    </source>
</evidence>
<comment type="caution">
    <text evidence="2">The sequence shown here is derived from an EMBL/GenBank/DDBJ whole genome shotgun (WGS) entry which is preliminary data.</text>
</comment>
<feature type="chain" id="PRO_5039192956" evidence="1">
    <location>
        <begin position="30"/>
        <end position="433"/>
    </location>
</feature>
<name>A0A6I2F333_9MICO</name>
<dbReference type="InterPro" id="IPR050490">
    <property type="entry name" value="Bact_solute-bd_prot1"/>
</dbReference>
<evidence type="ECO:0000313" key="3">
    <source>
        <dbReference type="Proteomes" id="UP000431080"/>
    </source>
</evidence>
<keyword evidence="1" id="KW-0732">Signal</keyword>
<dbReference type="RefSeq" id="WP_153684417.1">
    <property type="nucleotide sequence ID" value="NZ_WJIF01000004.1"/>
</dbReference>
<keyword evidence="3" id="KW-1185">Reference proteome</keyword>
<dbReference type="PANTHER" id="PTHR43649:SF12">
    <property type="entry name" value="DIACETYLCHITOBIOSE BINDING PROTEIN DASA"/>
    <property type="match status" value="1"/>
</dbReference>
<evidence type="ECO:0000313" key="2">
    <source>
        <dbReference type="EMBL" id="MRG59945.1"/>
    </source>
</evidence>
<dbReference type="InterPro" id="IPR006059">
    <property type="entry name" value="SBP"/>
</dbReference>
<dbReference type="EMBL" id="WJIF01000004">
    <property type="protein sequence ID" value="MRG59945.1"/>
    <property type="molecule type" value="Genomic_DNA"/>
</dbReference>
<dbReference type="PANTHER" id="PTHR43649">
    <property type="entry name" value="ARABINOSE-BINDING PROTEIN-RELATED"/>
    <property type="match status" value="1"/>
</dbReference>